<dbReference type="Proteomes" id="UP000474159">
    <property type="component" value="Unassembled WGS sequence"/>
</dbReference>
<dbReference type="InterPro" id="IPR011604">
    <property type="entry name" value="PDDEXK-like_dom_sf"/>
</dbReference>
<sequence length="320" mass="35219">MAALPPPLSHTALAIDEAFVRTARDGDSAGVPMSGVANPCDRALWYAFRWAAPGEQPEGARQRRFESGNLYESRLLAMLGMIGCDVQEIDEATGKQIRVDLAGGHLRGKLDGVATGLPEAPVTPHAIECKSANDKSFKAIAKGPIRETKPEHYAQIQLYMHALDLRRGLYMVANKNDDAIHCERVEYDPTFCLALVARIERIVAAPRPPARLHDDPTTKAAFACQWCPARAICHEGAFPRQNCRTCMFSSPSDGPRWDCERHGRRLSYDGMQTGCPDHLFIPDLVPGEQIDADPARGTVTYRMADGSVWVDGQVNLRRTA</sequence>
<reference evidence="1 2" key="1">
    <citation type="submission" date="2019-09" db="EMBL/GenBank/DDBJ databases">
        <title>YIM 48816 draft genome.</title>
        <authorList>
            <person name="Jiang L."/>
        </authorList>
    </citation>
    <scope>NUCLEOTIDE SEQUENCE [LARGE SCALE GENOMIC DNA]</scope>
    <source>
        <strain evidence="1 2">YIM 48816</strain>
    </source>
</reference>
<dbReference type="OrthoDB" id="1982at2"/>
<keyword evidence="2" id="KW-1185">Reference proteome</keyword>
<evidence type="ECO:0000313" key="1">
    <source>
        <dbReference type="EMBL" id="KAB1076686.1"/>
    </source>
</evidence>
<organism evidence="1 2">
    <name type="scientific">Methylobacterium soli</name>
    <dbReference type="NCBI Taxonomy" id="553447"/>
    <lineage>
        <taxon>Bacteria</taxon>
        <taxon>Pseudomonadati</taxon>
        <taxon>Pseudomonadota</taxon>
        <taxon>Alphaproteobacteria</taxon>
        <taxon>Hyphomicrobiales</taxon>
        <taxon>Methylobacteriaceae</taxon>
        <taxon>Methylobacterium</taxon>
    </lineage>
</organism>
<comment type="caution">
    <text evidence="1">The sequence shown here is derived from an EMBL/GenBank/DDBJ whole genome shotgun (WGS) entry which is preliminary data.</text>
</comment>
<protein>
    <submittedName>
        <fullName evidence="1">Oxidoreductase</fullName>
    </submittedName>
</protein>
<name>A0A6L3T0Q9_9HYPH</name>
<evidence type="ECO:0000313" key="2">
    <source>
        <dbReference type="Proteomes" id="UP000474159"/>
    </source>
</evidence>
<dbReference type="AlphaFoldDB" id="A0A6L3T0Q9"/>
<dbReference type="Gene3D" id="3.90.320.10">
    <property type="match status" value="1"/>
</dbReference>
<proteinExistence type="predicted"/>
<dbReference type="EMBL" id="VZZK01000028">
    <property type="protein sequence ID" value="KAB1076686.1"/>
    <property type="molecule type" value="Genomic_DNA"/>
</dbReference>
<accession>A0A6L3T0Q9</accession>
<gene>
    <name evidence="1" type="ORF">F6X53_22610</name>
</gene>